<keyword evidence="3" id="KW-1185">Reference proteome</keyword>
<name>A0ABS9WB62_9PROT</name>
<evidence type="ECO:0000313" key="3">
    <source>
        <dbReference type="Proteomes" id="UP001201985"/>
    </source>
</evidence>
<feature type="compositionally biased region" description="Polar residues" evidence="1">
    <location>
        <begin position="36"/>
        <end position="47"/>
    </location>
</feature>
<protein>
    <recommendedName>
        <fullName evidence="4">Lipoprotein</fullName>
    </recommendedName>
</protein>
<feature type="region of interest" description="Disordered" evidence="1">
    <location>
        <begin position="19"/>
        <end position="115"/>
    </location>
</feature>
<dbReference type="RefSeq" id="WP_120007247.1">
    <property type="nucleotide sequence ID" value="NZ_JALBUU010000125.1"/>
</dbReference>
<dbReference type="PROSITE" id="PS51257">
    <property type="entry name" value="PROKAR_LIPOPROTEIN"/>
    <property type="match status" value="1"/>
</dbReference>
<evidence type="ECO:0008006" key="4">
    <source>
        <dbReference type="Google" id="ProtNLM"/>
    </source>
</evidence>
<evidence type="ECO:0000313" key="2">
    <source>
        <dbReference type="EMBL" id="MCI0756541.1"/>
    </source>
</evidence>
<dbReference type="EMBL" id="JALBUU010000125">
    <property type="protein sequence ID" value="MCI0756541.1"/>
    <property type="molecule type" value="Genomic_DNA"/>
</dbReference>
<sequence length="115" mass="10951">MRTSLVLLSGLGLMLAACNSGGPNGAGITPLPAGTAPNSSSTISPIQGQDDLGPGRAGAGSSSEGRGAPTAGTGTINPIQGNNSQPARPGMGSPSAGSSTTSPIQGQDDRGPGIR</sequence>
<dbReference type="Proteomes" id="UP001201985">
    <property type="component" value="Unassembled WGS sequence"/>
</dbReference>
<organism evidence="2 3">
    <name type="scientific">Teichococcus vastitatis</name>
    <dbReference type="NCBI Taxonomy" id="2307076"/>
    <lineage>
        <taxon>Bacteria</taxon>
        <taxon>Pseudomonadati</taxon>
        <taxon>Pseudomonadota</taxon>
        <taxon>Alphaproteobacteria</taxon>
        <taxon>Acetobacterales</taxon>
        <taxon>Roseomonadaceae</taxon>
        <taxon>Roseomonas</taxon>
    </lineage>
</organism>
<reference evidence="2 3" key="1">
    <citation type="submission" date="2022-03" db="EMBL/GenBank/DDBJ databases">
        <title>Complete genome analysis of Roseomonas KG 17.1 : a prolific producer of plant growth promoters.</title>
        <authorList>
            <person name="Saadouli I."/>
            <person name="Najjari A."/>
            <person name="Mosbah A."/>
            <person name="Ouzari H.I."/>
        </authorList>
    </citation>
    <scope>NUCLEOTIDE SEQUENCE [LARGE SCALE GENOMIC DNA]</scope>
    <source>
        <strain evidence="2 3">KG17-1</strain>
    </source>
</reference>
<comment type="caution">
    <text evidence="2">The sequence shown here is derived from an EMBL/GenBank/DDBJ whole genome shotgun (WGS) entry which is preliminary data.</text>
</comment>
<feature type="compositionally biased region" description="Low complexity" evidence="1">
    <location>
        <begin position="89"/>
        <end position="103"/>
    </location>
</feature>
<evidence type="ECO:0000256" key="1">
    <source>
        <dbReference type="SAM" id="MobiDB-lite"/>
    </source>
</evidence>
<gene>
    <name evidence="2" type="ORF">MON41_23170</name>
</gene>
<proteinExistence type="predicted"/>
<feature type="compositionally biased region" description="Low complexity" evidence="1">
    <location>
        <begin position="59"/>
        <end position="69"/>
    </location>
</feature>
<feature type="compositionally biased region" description="Polar residues" evidence="1">
    <location>
        <begin position="72"/>
        <end position="86"/>
    </location>
</feature>
<accession>A0ABS9WB62</accession>